<gene>
    <name evidence="1" type="ORF">AB205_0131360</name>
</gene>
<accession>A0A2G9R9Y1</accession>
<organism evidence="1 2">
    <name type="scientific">Aquarana catesbeiana</name>
    <name type="common">American bullfrog</name>
    <name type="synonym">Rana catesbeiana</name>
    <dbReference type="NCBI Taxonomy" id="8400"/>
    <lineage>
        <taxon>Eukaryota</taxon>
        <taxon>Metazoa</taxon>
        <taxon>Chordata</taxon>
        <taxon>Craniata</taxon>
        <taxon>Vertebrata</taxon>
        <taxon>Euteleostomi</taxon>
        <taxon>Amphibia</taxon>
        <taxon>Batrachia</taxon>
        <taxon>Anura</taxon>
        <taxon>Neobatrachia</taxon>
        <taxon>Ranoidea</taxon>
        <taxon>Ranidae</taxon>
        <taxon>Aquarana</taxon>
    </lineage>
</organism>
<evidence type="ECO:0000313" key="2">
    <source>
        <dbReference type="Proteomes" id="UP000228934"/>
    </source>
</evidence>
<proteinExistence type="predicted"/>
<dbReference type="EMBL" id="KV954969">
    <property type="protein sequence ID" value="PIO24101.1"/>
    <property type="molecule type" value="Genomic_DNA"/>
</dbReference>
<sequence>MANSQQLPLAMRNVEQSVLAFICVSTKRCCGYSAMNLRRQKMFCMLTGLTWCGLD</sequence>
<dbReference type="Proteomes" id="UP000228934">
    <property type="component" value="Unassembled WGS sequence"/>
</dbReference>
<evidence type="ECO:0000313" key="1">
    <source>
        <dbReference type="EMBL" id="PIO24101.1"/>
    </source>
</evidence>
<keyword evidence="2" id="KW-1185">Reference proteome</keyword>
<protein>
    <submittedName>
        <fullName evidence="1">Uncharacterized protein</fullName>
    </submittedName>
</protein>
<reference evidence="2" key="1">
    <citation type="journal article" date="2017" name="Nat. Commun.">
        <title>The North American bullfrog draft genome provides insight into hormonal regulation of long noncoding RNA.</title>
        <authorList>
            <person name="Hammond S.A."/>
            <person name="Warren R.L."/>
            <person name="Vandervalk B.P."/>
            <person name="Kucuk E."/>
            <person name="Khan H."/>
            <person name="Gibb E.A."/>
            <person name="Pandoh P."/>
            <person name="Kirk H."/>
            <person name="Zhao Y."/>
            <person name="Jones M."/>
            <person name="Mungall A.J."/>
            <person name="Coope R."/>
            <person name="Pleasance S."/>
            <person name="Moore R.A."/>
            <person name="Holt R.A."/>
            <person name="Round J.M."/>
            <person name="Ohora S."/>
            <person name="Walle B.V."/>
            <person name="Veldhoen N."/>
            <person name="Helbing C.C."/>
            <person name="Birol I."/>
        </authorList>
    </citation>
    <scope>NUCLEOTIDE SEQUENCE [LARGE SCALE GENOMIC DNA]</scope>
</reference>
<dbReference type="AlphaFoldDB" id="A0A2G9R9Y1"/>
<name>A0A2G9R9Y1_AQUCT</name>